<dbReference type="SUPFAM" id="SSF160755">
    <property type="entry name" value="YugN-like"/>
    <property type="match status" value="1"/>
</dbReference>
<keyword evidence="2" id="KW-1185">Reference proteome</keyword>
<dbReference type="InterPro" id="IPR014967">
    <property type="entry name" value="Uncharacterised_YugN-like"/>
</dbReference>
<proteinExistence type="predicted"/>
<dbReference type="RefSeq" id="WP_380704352.1">
    <property type="nucleotide sequence ID" value="NZ_JBHSAP010000009.1"/>
</dbReference>
<dbReference type="Proteomes" id="UP001595843">
    <property type="component" value="Unassembled WGS sequence"/>
</dbReference>
<dbReference type="InterPro" id="IPR036491">
    <property type="entry name" value="YugN-like_sf"/>
</dbReference>
<protein>
    <submittedName>
        <fullName evidence="1">YugN family protein</fullName>
    </submittedName>
</protein>
<organism evidence="1 2">
    <name type="scientific">Salinithrix halophila</name>
    <dbReference type="NCBI Taxonomy" id="1485204"/>
    <lineage>
        <taxon>Bacteria</taxon>
        <taxon>Bacillati</taxon>
        <taxon>Bacillota</taxon>
        <taxon>Bacilli</taxon>
        <taxon>Bacillales</taxon>
        <taxon>Thermoactinomycetaceae</taxon>
        <taxon>Salinithrix</taxon>
    </lineage>
</organism>
<dbReference type="Pfam" id="PF08868">
    <property type="entry name" value="YugN"/>
    <property type="match status" value="1"/>
</dbReference>
<comment type="caution">
    <text evidence="1">The sequence shown here is derived from an EMBL/GenBank/DDBJ whole genome shotgun (WGS) entry which is preliminary data.</text>
</comment>
<dbReference type="Gene3D" id="3.30.310.100">
    <property type="entry name" value="YugN-like"/>
    <property type="match status" value="1"/>
</dbReference>
<evidence type="ECO:0000313" key="2">
    <source>
        <dbReference type="Proteomes" id="UP001595843"/>
    </source>
</evidence>
<sequence>MVLTDAGIKGKTGSYGEMRKTMEKVGFVRGGSWDYNKVNFDMKFSDENSDYYLRIQAFVTQGVLENPKAKVELDNPVFLRHIFPHGLNGDIEIPEQFQERIDNVLAELKNNLS</sequence>
<reference evidence="2" key="1">
    <citation type="journal article" date="2019" name="Int. J. Syst. Evol. Microbiol.">
        <title>The Global Catalogue of Microorganisms (GCM) 10K type strain sequencing project: providing services to taxonomists for standard genome sequencing and annotation.</title>
        <authorList>
            <consortium name="The Broad Institute Genomics Platform"/>
            <consortium name="The Broad Institute Genome Sequencing Center for Infectious Disease"/>
            <person name="Wu L."/>
            <person name="Ma J."/>
        </authorList>
    </citation>
    <scope>NUCLEOTIDE SEQUENCE [LARGE SCALE GENOMIC DNA]</scope>
    <source>
        <strain evidence="2">IBRC-M 10813</strain>
    </source>
</reference>
<accession>A0ABV8JEV2</accession>
<name>A0ABV8JEV2_9BACL</name>
<evidence type="ECO:0000313" key="1">
    <source>
        <dbReference type="EMBL" id="MFC4076953.1"/>
    </source>
</evidence>
<dbReference type="EMBL" id="JBHSAP010000009">
    <property type="protein sequence ID" value="MFC4076953.1"/>
    <property type="molecule type" value="Genomic_DNA"/>
</dbReference>
<gene>
    <name evidence="1" type="ORF">ACFOUO_09020</name>
</gene>